<evidence type="ECO:0000256" key="2">
    <source>
        <dbReference type="SAM" id="Phobius"/>
    </source>
</evidence>
<dbReference type="HOGENOM" id="CLU_144908_0_0_1"/>
<keyword evidence="2" id="KW-0812">Transmembrane</keyword>
<dbReference type="OrthoDB" id="4027813at2759"/>
<organism evidence="4 5">
    <name type="scientific">Candida dubliniensis (strain CD36 / ATCC MYA-646 / CBS 7987 / NCPF 3949 / NRRL Y-17841)</name>
    <name type="common">Yeast</name>
    <dbReference type="NCBI Taxonomy" id="573826"/>
    <lineage>
        <taxon>Eukaryota</taxon>
        <taxon>Fungi</taxon>
        <taxon>Dikarya</taxon>
        <taxon>Ascomycota</taxon>
        <taxon>Saccharomycotina</taxon>
        <taxon>Pichiomycetes</taxon>
        <taxon>Debaryomycetaceae</taxon>
        <taxon>Candida/Lodderomyces clade</taxon>
        <taxon>Candida</taxon>
    </lineage>
</organism>
<dbReference type="VEuPathDB" id="FungiDB:CD36_72150"/>
<dbReference type="EMBL" id="FM992694">
    <property type="protein sequence ID" value="CAX40768.1"/>
    <property type="molecule type" value="Genomic_DNA"/>
</dbReference>
<dbReference type="AlphaFoldDB" id="B9WKB8"/>
<feature type="compositionally biased region" description="Polar residues" evidence="1">
    <location>
        <begin position="104"/>
        <end position="123"/>
    </location>
</feature>
<dbReference type="eggNOG" id="ENOG502RNBP">
    <property type="taxonomic scope" value="Eukaryota"/>
</dbReference>
<evidence type="ECO:0000313" key="3">
    <source>
        <dbReference type="CGD" id="CAL0000159099"/>
    </source>
</evidence>
<name>B9WKB8_CANDC</name>
<evidence type="ECO:0000313" key="5">
    <source>
        <dbReference type="Proteomes" id="UP000002605"/>
    </source>
</evidence>
<gene>
    <name evidence="3" type="ordered locus">Cd36_72150</name>
    <name evidence="4" type="ORF">CD36_72150</name>
</gene>
<proteinExistence type="predicted"/>
<reference evidence="4 5" key="1">
    <citation type="journal article" date="2009" name="Genome Res.">
        <title>Comparative genomics of the fungal pathogens Candida dubliniensis and Candida albicans.</title>
        <authorList>
            <person name="Jackson A.P."/>
            <person name="Gamble J.A."/>
            <person name="Yeomans T."/>
            <person name="Moran G.P."/>
            <person name="Saunders D."/>
            <person name="Harris D."/>
            <person name="Aslett M."/>
            <person name="Barrell J.F."/>
            <person name="Butler G."/>
            <person name="Citiulo F."/>
            <person name="Coleman D.C."/>
            <person name="de Groot P.W.J."/>
            <person name="Goodwin T.J."/>
            <person name="Quail M.A."/>
            <person name="McQuillan J."/>
            <person name="Munro C.A."/>
            <person name="Pain A."/>
            <person name="Poulter R.T."/>
            <person name="Rajandream M.A."/>
            <person name="Renauld H."/>
            <person name="Spiering M.J."/>
            <person name="Tivey A."/>
            <person name="Gow N.A.R."/>
            <person name="Barrell B."/>
            <person name="Sullivan D.J."/>
            <person name="Berriman M."/>
        </authorList>
    </citation>
    <scope>NUCLEOTIDE SEQUENCE [LARGE SCALE GENOMIC DNA]</scope>
    <source>
        <strain evidence="5">CD36 / ATCC MYA-646 / CBS 7987 / NCPF 3949 / NRRL Y-17841</strain>
    </source>
</reference>
<accession>B9WKB8</accession>
<feature type="region of interest" description="Disordered" evidence="1">
    <location>
        <begin position="61"/>
        <end position="138"/>
    </location>
</feature>
<dbReference type="CGD" id="CAL0000159099">
    <property type="gene designation" value="Cd36_72150"/>
</dbReference>
<dbReference type="GeneID" id="8048982"/>
<protein>
    <submittedName>
        <fullName evidence="4">Uncharacterized protein</fullName>
    </submittedName>
</protein>
<keyword evidence="2" id="KW-1133">Transmembrane helix</keyword>
<evidence type="ECO:0000313" key="4">
    <source>
        <dbReference type="EMBL" id="CAX40768.1"/>
    </source>
</evidence>
<feature type="compositionally biased region" description="Low complexity" evidence="1">
    <location>
        <begin position="69"/>
        <end position="87"/>
    </location>
</feature>
<keyword evidence="2" id="KW-0472">Membrane</keyword>
<sequence length="138" mass="16098">MLLPESANTQSLIKRTIYYTYDDYSSWWKWRWLLWILILIPVFVTIFVISRRARKNKVVAYNNPDPQANQTYYYNNNQYQGEYNGNNDLPPQATPGYIPPAYLETSQQQGYNPQQSGNYNSGEISKPEDPPPAHTKAQ</sequence>
<feature type="transmembrane region" description="Helical" evidence="2">
    <location>
        <begin position="32"/>
        <end position="49"/>
    </location>
</feature>
<dbReference type="RefSeq" id="XP_002421433.1">
    <property type="nucleotide sequence ID" value="XM_002421388.1"/>
</dbReference>
<evidence type="ECO:0000256" key="1">
    <source>
        <dbReference type="SAM" id="MobiDB-lite"/>
    </source>
</evidence>
<dbReference type="Proteomes" id="UP000002605">
    <property type="component" value="Chromosome 7"/>
</dbReference>
<keyword evidence="5" id="KW-1185">Reference proteome</keyword>
<dbReference type="KEGG" id="cdu:CD36_72150"/>